<keyword evidence="3 6" id="KW-0863">Zinc-finger</keyword>
<evidence type="ECO:0000256" key="3">
    <source>
        <dbReference type="ARBA" id="ARBA00022771"/>
    </source>
</evidence>
<evidence type="ECO:0000256" key="4">
    <source>
        <dbReference type="ARBA" id="ARBA00022786"/>
    </source>
</evidence>
<dbReference type="SUPFAM" id="SSF81296">
    <property type="entry name" value="E set domains"/>
    <property type="match status" value="1"/>
</dbReference>
<dbReference type="PANTHER" id="PTHR25462">
    <property type="entry name" value="BONUS, ISOFORM C-RELATED"/>
    <property type="match status" value="1"/>
</dbReference>
<proteinExistence type="predicted"/>
<dbReference type="InterPro" id="IPR027370">
    <property type="entry name" value="Znf-RING_euk"/>
</dbReference>
<dbReference type="PANTHER" id="PTHR25462:SF291">
    <property type="entry name" value="E3 UBIQUITIN-PROTEIN LIGASE TRIM45"/>
    <property type="match status" value="1"/>
</dbReference>
<gene>
    <name evidence="12" type="primary">TRIM45</name>
    <name evidence="12" type="ORF">Bhyg_02669</name>
</gene>
<dbReference type="Pfam" id="PF13445">
    <property type="entry name" value="zf-RING_UBOX"/>
    <property type="match status" value="1"/>
</dbReference>
<accession>A0A9Q0NBW2</accession>
<dbReference type="InterPro" id="IPR013083">
    <property type="entry name" value="Znf_RING/FYVE/PHD"/>
</dbReference>
<evidence type="ECO:0000259" key="11">
    <source>
        <dbReference type="PROSITE" id="PS50119"/>
    </source>
</evidence>
<dbReference type="InterPro" id="IPR047153">
    <property type="entry name" value="TRIM45/56/19-like"/>
</dbReference>
<evidence type="ECO:0000256" key="7">
    <source>
        <dbReference type="PROSITE-ProRule" id="PRU00087"/>
    </source>
</evidence>
<keyword evidence="13" id="KW-1185">Reference proteome</keyword>
<comment type="caution">
    <text evidence="12">The sequence shown here is derived from an EMBL/GenBank/DDBJ whole genome shotgun (WGS) entry which is preliminary data.</text>
</comment>
<dbReference type="EMBL" id="WJQU01000001">
    <property type="protein sequence ID" value="KAJ6647447.1"/>
    <property type="molecule type" value="Genomic_DNA"/>
</dbReference>
<dbReference type="Gene3D" id="2.60.40.10">
    <property type="entry name" value="Immunoglobulins"/>
    <property type="match status" value="1"/>
</dbReference>
<dbReference type="InterPro" id="IPR003649">
    <property type="entry name" value="Bbox_C"/>
</dbReference>
<dbReference type="PROSITE" id="PS50194">
    <property type="entry name" value="FILAMIN_REPEAT"/>
    <property type="match status" value="1"/>
</dbReference>
<dbReference type="SMART" id="SM00184">
    <property type="entry name" value="RING"/>
    <property type="match status" value="2"/>
</dbReference>
<keyword evidence="9" id="KW-1133">Transmembrane helix</keyword>
<dbReference type="SMART" id="SM00502">
    <property type="entry name" value="BBC"/>
    <property type="match status" value="1"/>
</dbReference>
<evidence type="ECO:0000256" key="9">
    <source>
        <dbReference type="SAM" id="Phobius"/>
    </source>
</evidence>
<feature type="region of interest" description="Disordered" evidence="8">
    <location>
        <begin position="230"/>
        <end position="254"/>
    </location>
</feature>
<dbReference type="SUPFAM" id="SSF57850">
    <property type="entry name" value="RING/U-box"/>
    <property type="match status" value="1"/>
</dbReference>
<dbReference type="InterPro" id="IPR014756">
    <property type="entry name" value="Ig_E-set"/>
</dbReference>
<dbReference type="InterPro" id="IPR017868">
    <property type="entry name" value="Filamin/ABP280_repeat-like"/>
</dbReference>
<name>A0A9Q0NBW2_9DIPT</name>
<sequence length="779" mass="88404">MEIEAQNEGYKRLPNNEDVTLAVNDTEMFNDTNIRHIIENSSNKNKIKLSLSQEQIYPLHAVVYPTAQSNMNHEPLPNQSIALKKSITCKTIAKNSSSITVPLAINEERNRLNNDFNGKKNDFSELSEFSMTENEKSNLLRKYSVSVIGSNHQGQINWFDFKNTKILDKQYKCSICKDAFKDPRVLDCLHSFCFDCLTDVEVATFSKTKCKDLCELDLSSSATSSIEVAQKKESVASRPTTNSQRNKEKKIGKKNTLKPTRGRFSCVPYTENPKTIQCSICFYETEIPNGGLNNLPQNFLLSKKVKEALLKVGMASCGLCYNEAIAFCMTCSVNLCGFCIQAHARQRSTLMHEVRYLTELKNDDPDDEIVTLSVNCTLHPDHELKLFCTVCMQVACSNCSLLLHQGHKCEPVRRACRNYLKLIKDSLSKAKSIKDCANDSISKLNSISRSIADRAEIVQNDVEIFLSEYFKALEVHRKTLLTQISRAKEAKMMSIKDQQTDLFKRAMDLDAVIKFTDELLLHGSEIEILSLFGILLRRYEYCQKSKVPLDSKTSDTLKFLPEVRAPIAKSENNVIIPLYGIITTQIAVPKYCTLESDDLMFLRINRKAEIVMVSRDCYDKQLCHGGLTINVDLKYKDSTKHIPTDVSDKRDGTYIISFIPEIVGNLYLTVAILDKPIKVANVSITYRRKIESWLYFRGARTNFVSVLYVLIPVCFTAVLFVRRMGRKLPNVRVAQKCLVTQAVDMGIQVILVEGIGRAVEVIYKVPNVRQRTLLERDVF</sequence>
<protein>
    <submittedName>
        <fullName evidence="12">Tripartite motif-containing protein 45</fullName>
    </submittedName>
</protein>
<dbReference type="Proteomes" id="UP001151699">
    <property type="component" value="Chromosome A"/>
</dbReference>
<keyword evidence="5" id="KW-0862">Zinc</keyword>
<evidence type="ECO:0000256" key="6">
    <source>
        <dbReference type="PROSITE-ProRule" id="PRU00024"/>
    </source>
</evidence>
<dbReference type="Pfam" id="PF00643">
    <property type="entry name" value="zf-B_box"/>
    <property type="match status" value="2"/>
</dbReference>
<reference evidence="12" key="1">
    <citation type="submission" date="2022-07" db="EMBL/GenBank/DDBJ databases">
        <authorList>
            <person name="Trinca V."/>
            <person name="Uliana J.V.C."/>
            <person name="Torres T.T."/>
            <person name="Ward R.J."/>
            <person name="Monesi N."/>
        </authorList>
    </citation>
    <scope>NUCLEOTIDE SEQUENCE</scope>
    <source>
        <strain evidence="12">HSMRA1968</strain>
        <tissue evidence="12">Whole embryos</tissue>
    </source>
</reference>
<feature type="domain" description="RING-type" evidence="10">
    <location>
        <begin position="173"/>
        <end position="210"/>
    </location>
</feature>
<evidence type="ECO:0000259" key="10">
    <source>
        <dbReference type="PROSITE" id="PS50089"/>
    </source>
</evidence>
<dbReference type="InterPro" id="IPR013783">
    <property type="entry name" value="Ig-like_fold"/>
</dbReference>
<dbReference type="GO" id="GO:0061630">
    <property type="term" value="F:ubiquitin protein ligase activity"/>
    <property type="evidence" value="ECO:0007669"/>
    <property type="project" value="TreeGrafter"/>
</dbReference>
<evidence type="ECO:0000313" key="13">
    <source>
        <dbReference type="Proteomes" id="UP001151699"/>
    </source>
</evidence>
<keyword evidence="1" id="KW-0479">Metal-binding</keyword>
<dbReference type="InterPro" id="IPR017907">
    <property type="entry name" value="Znf_RING_CS"/>
</dbReference>
<evidence type="ECO:0000256" key="5">
    <source>
        <dbReference type="ARBA" id="ARBA00022833"/>
    </source>
</evidence>
<dbReference type="OrthoDB" id="264520at2759"/>
<evidence type="ECO:0000256" key="2">
    <source>
        <dbReference type="ARBA" id="ARBA00022737"/>
    </source>
</evidence>
<dbReference type="Pfam" id="PF00630">
    <property type="entry name" value="Filamin"/>
    <property type="match status" value="1"/>
</dbReference>
<evidence type="ECO:0000256" key="8">
    <source>
        <dbReference type="SAM" id="MobiDB-lite"/>
    </source>
</evidence>
<dbReference type="InterPro" id="IPR001841">
    <property type="entry name" value="Znf_RING"/>
</dbReference>
<feature type="domain" description="B box-type" evidence="11">
    <location>
        <begin position="371"/>
        <end position="412"/>
    </location>
</feature>
<keyword evidence="9" id="KW-0472">Membrane</keyword>
<keyword evidence="4" id="KW-0833">Ubl conjugation pathway</keyword>
<dbReference type="PROSITE" id="PS50119">
    <property type="entry name" value="ZF_BBOX"/>
    <property type="match status" value="1"/>
</dbReference>
<dbReference type="PROSITE" id="PS00518">
    <property type="entry name" value="ZF_RING_1"/>
    <property type="match status" value="1"/>
</dbReference>
<dbReference type="SUPFAM" id="SSF57845">
    <property type="entry name" value="B-box zinc-binding domain"/>
    <property type="match status" value="1"/>
</dbReference>
<evidence type="ECO:0000256" key="1">
    <source>
        <dbReference type="ARBA" id="ARBA00022723"/>
    </source>
</evidence>
<dbReference type="GO" id="GO:0008270">
    <property type="term" value="F:zinc ion binding"/>
    <property type="evidence" value="ECO:0007669"/>
    <property type="project" value="UniProtKB-KW"/>
</dbReference>
<feature type="repeat" description="Filamin" evidence="7">
    <location>
        <begin position="594"/>
        <end position="686"/>
    </location>
</feature>
<evidence type="ECO:0000313" key="12">
    <source>
        <dbReference type="EMBL" id="KAJ6647447.1"/>
    </source>
</evidence>
<feature type="transmembrane region" description="Helical" evidence="9">
    <location>
        <begin position="703"/>
        <end position="721"/>
    </location>
</feature>
<keyword evidence="2" id="KW-0677">Repeat</keyword>
<keyword evidence="9" id="KW-0812">Transmembrane</keyword>
<dbReference type="Gene3D" id="3.30.40.10">
    <property type="entry name" value="Zinc/RING finger domain, C3HC4 (zinc finger)"/>
    <property type="match status" value="1"/>
</dbReference>
<dbReference type="AlphaFoldDB" id="A0A9Q0NBW2"/>
<dbReference type="SMART" id="SM00336">
    <property type="entry name" value="BBOX"/>
    <property type="match status" value="2"/>
</dbReference>
<dbReference type="PROSITE" id="PS50089">
    <property type="entry name" value="ZF_RING_2"/>
    <property type="match status" value="1"/>
</dbReference>
<dbReference type="Gene3D" id="3.30.160.60">
    <property type="entry name" value="Classic Zinc Finger"/>
    <property type="match status" value="1"/>
</dbReference>
<organism evidence="12 13">
    <name type="scientific">Pseudolycoriella hygida</name>
    <dbReference type="NCBI Taxonomy" id="35572"/>
    <lineage>
        <taxon>Eukaryota</taxon>
        <taxon>Metazoa</taxon>
        <taxon>Ecdysozoa</taxon>
        <taxon>Arthropoda</taxon>
        <taxon>Hexapoda</taxon>
        <taxon>Insecta</taxon>
        <taxon>Pterygota</taxon>
        <taxon>Neoptera</taxon>
        <taxon>Endopterygota</taxon>
        <taxon>Diptera</taxon>
        <taxon>Nematocera</taxon>
        <taxon>Sciaroidea</taxon>
        <taxon>Sciaridae</taxon>
        <taxon>Pseudolycoriella</taxon>
    </lineage>
</organism>
<dbReference type="InterPro" id="IPR000315">
    <property type="entry name" value="Znf_B-box"/>
</dbReference>